<dbReference type="Pfam" id="PF00189">
    <property type="entry name" value="Ribosomal_S3_C"/>
    <property type="match status" value="1"/>
</dbReference>
<dbReference type="InterPro" id="IPR018280">
    <property type="entry name" value="Ribosomal_uS3_CS"/>
</dbReference>
<evidence type="ECO:0000256" key="3">
    <source>
        <dbReference type="ARBA" id="ARBA00022884"/>
    </source>
</evidence>
<evidence type="ECO:0000259" key="10">
    <source>
        <dbReference type="PROSITE" id="PS50823"/>
    </source>
</evidence>
<organism evidence="11 12">
    <name type="scientific">candidate division WWE3 bacterium RBG_13_37_7</name>
    <dbReference type="NCBI Taxonomy" id="1802609"/>
    <lineage>
        <taxon>Bacteria</taxon>
        <taxon>Katanobacteria</taxon>
    </lineage>
</organism>
<accession>A0A1F4U038</accession>
<dbReference type="InterPro" id="IPR015946">
    <property type="entry name" value="KH_dom-like_a/b"/>
</dbReference>
<keyword evidence="3 8" id="KW-0694">RNA-binding</keyword>
<dbReference type="Gene3D" id="3.30.300.20">
    <property type="match status" value="1"/>
</dbReference>
<comment type="caution">
    <text evidence="11">The sequence shown here is derived from an EMBL/GenBank/DDBJ whole genome shotgun (WGS) entry which is preliminary data.</text>
</comment>
<dbReference type="PANTHER" id="PTHR11760">
    <property type="entry name" value="30S/40S RIBOSOMAL PROTEIN S3"/>
    <property type="match status" value="1"/>
</dbReference>
<reference evidence="11 12" key="1">
    <citation type="journal article" date="2016" name="Nat. Commun.">
        <title>Thousands of microbial genomes shed light on interconnected biogeochemical processes in an aquifer system.</title>
        <authorList>
            <person name="Anantharaman K."/>
            <person name="Brown C.T."/>
            <person name="Hug L.A."/>
            <person name="Sharon I."/>
            <person name="Castelle C.J."/>
            <person name="Probst A.J."/>
            <person name="Thomas B.C."/>
            <person name="Singh A."/>
            <person name="Wilkins M.J."/>
            <person name="Karaoz U."/>
            <person name="Brodie E.L."/>
            <person name="Williams K.H."/>
            <person name="Hubbard S.S."/>
            <person name="Banfield J.F."/>
        </authorList>
    </citation>
    <scope>NUCLEOTIDE SEQUENCE [LARGE SCALE GENOMIC DNA]</scope>
</reference>
<dbReference type="Pfam" id="PF07650">
    <property type="entry name" value="KH_2"/>
    <property type="match status" value="1"/>
</dbReference>
<dbReference type="InterPro" id="IPR057258">
    <property type="entry name" value="Ribosomal_uS3"/>
</dbReference>
<evidence type="ECO:0000256" key="7">
    <source>
        <dbReference type="ARBA" id="ARBA00035257"/>
    </source>
</evidence>
<comment type="similarity">
    <text evidence="1 8 9">Belongs to the universal ribosomal protein uS3 family.</text>
</comment>
<dbReference type="GO" id="GO:0003729">
    <property type="term" value="F:mRNA binding"/>
    <property type="evidence" value="ECO:0007669"/>
    <property type="project" value="UniProtKB-UniRule"/>
</dbReference>
<name>A0A1F4U038_UNCKA</name>
<dbReference type="NCBIfam" id="TIGR01009">
    <property type="entry name" value="rpsC_bact"/>
    <property type="match status" value="1"/>
</dbReference>
<protein>
    <recommendedName>
        <fullName evidence="7 8">Small ribosomal subunit protein uS3</fullName>
    </recommendedName>
</protein>
<dbReference type="GO" id="GO:0022627">
    <property type="term" value="C:cytosolic small ribosomal subunit"/>
    <property type="evidence" value="ECO:0007669"/>
    <property type="project" value="TreeGrafter"/>
</dbReference>
<dbReference type="GO" id="GO:0003735">
    <property type="term" value="F:structural constituent of ribosome"/>
    <property type="evidence" value="ECO:0007669"/>
    <property type="project" value="InterPro"/>
</dbReference>
<comment type="function">
    <text evidence="6 8">Binds the lower part of the 30S subunit head. Binds mRNA in the 70S ribosome, positioning it for translation.</text>
</comment>
<dbReference type="AlphaFoldDB" id="A0A1F4U038"/>
<evidence type="ECO:0000256" key="1">
    <source>
        <dbReference type="ARBA" id="ARBA00010761"/>
    </source>
</evidence>
<evidence type="ECO:0000313" key="11">
    <source>
        <dbReference type="EMBL" id="OGC38355.1"/>
    </source>
</evidence>
<dbReference type="SUPFAM" id="SSF54814">
    <property type="entry name" value="Prokaryotic type KH domain (KH-domain type II)"/>
    <property type="match status" value="1"/>
</dbReference>
<dbReference type="InterPro" id="IPR009019">
    <property type="entry name" value="KH_sf_prok-type"/>
</dbReference>
<dbReference type="EMBL" id="MEUS01000034">
    <property type="protein sequence ID" value="OGC38355.1"/>
    <property type="molecule type" value="Genomic_DNA"/>
</dbReference>
<dbReference type="InterPro" id="IPR004044">
    <property type="entry name" value="KH_dom_type_2"/>
</dbReference>
<dbReference type="GO" id="GO:0006412">
    <property type="term" value="P:translation"/>
    <property type="evidence" value="ECO:0007669"/>
    <property type="project" value="UniProtKB-UniRule"/>
</dbReference>
<evidence type="ECO:0000256" key="9">
    <source>
        <dbReference type="RuleBase" id="RU003624"/>
    </source>
</evidence>
<evidence type="ECO:0000256" key="4">
    <source>
        <dbReference type="ARBA" id="ARBA00022980"/>
    </source>
</evidence>
<keyword evidence="5 8" id="KW-0687">Ribonucleoprotein</keyword>
<evidence type="ECO:0000313" key="12">
    <source>
        <dbReference type="Proteomes" id="UP000178270"/>
    </source>
</evidence>
<gene>
    <name evidence="8" type="primary">rpsC</name>
    <name evidence="11" type="ORF">A3K42_00500</name>
</gene>
<dbReference type="PROSITE" id="PS00548">
    <property type="entry name" value="RIBOSOMAL_S3"/>
    <property type="match status" value="1"/>
</dbReference>
<keyword evidence="2 8" id="KW-0699">rRNA-binding</keyword>
<dbReference type="FunFam" id="3.30.300.20:FF:000001">
    <property type="entry name" value="30S ribosomal protein S3"/>
    <property type="match status" value="1"/>
</dbReference>
<proteinExistence type="inferred from homology"/>
<evidence type="ECO:0000256" key="6">
    <source>
        <dbReference type="ARBA" id="ARBA00024998"/>
    </source>
</evidence>
<dbReference type="HAMAP" id="MF_01309_B">
    <property type="entry name" value="Ribosomal_uS3_B"/>
    <property type="match status" value="1"/>
</dbReference>
<dbReference type="Proteomes" id="UP000178270">
    <property type="component" value="Unassembled WGS sequence"/>
</dbReference>
<evidence type="ECO:0000256" key="8">
    <source>
        <dbReference type="HAMAP-Rule" id="MF_01309"/>
    </source>
</evidence>
<dbReference type="InterPro" id="IPR036419">
    <property type="entry name" value="Ribosomal_S3_C_sf"/>
</dbReference>
<dbReference type="GO" id="GO:0019843">
    <property type="term" value="F:rRNA binding"/>
    <property type="evidence" value="ECO:0007669"/>
    <property type="project" value="UniProtKB-UniRule"/>
</dbReference>
<feature type="domain" description="KH type-2" evidence="10">
    <location>
        <begin position="39"/>
        <end position="107"/>
    </location>
</feature>
<dbReference type="CDD" id="cd02412">
    <property type="entry name" value="KH-II_30S_S3"/>
    <property type="match status" value="1"/>
</dbReference>
<dbReference type="Gene3D" id="3.30.1140.32">
    <property type="entry name" value="Ribosomal protein S3, C-terminal domain"/>
    <property type="match status" value="1"/>
</dbReference>
<keyword evidence="4 8" id="KW-0689">Ribosomal protein</keyword>
<dbReference type="PROSITE" id="PS50823">
    <property type="entry name" value="KH_TYPE_2"/>
    <property type="match status" value="1"/>
</dbReference>
<dbReference type="SUPFAM" id="SSF54821">
    <property type="entry name" value="Ribosomal protein S3 C-terminal domain"/>
    <property type="match status" value="1"/>
</dbReference>
<evidence type="ECO:0000256" key="5">
    <source>
        <dbReference type="ARBA" id="ARBA00023274"/>
    </source>
</evidence>
<dbReference type="PANTHER" id="PTHR11760:SF19">
    <property type="entry name" value="SMALL RIBOSOMAL SUBUNIT PROTEIN US3C"/>
    <property type="match status" value="1"/>
</dbReference>
<dbReference type="InterPro" id="IPR005704">
    <property type="entry name" value="Ribosomal_uS3_bac-typ"/>
</dbReference>
<dbReference type="InterPro" id="IPR001351">
    <property type="entry name" value="Ribosomal_uS3_C"/>
</dbReference>
<evidence type="ECO:0000256" key="2">
    <source>
        <dbReference type="ARBA" id="ARBA00022730"/>
    </source>
</evidence>
<comment type="subunit">
    <text evidence="8">Part of the 30S ribosomal subunit. Forms a tight complex with proteins S10 and S14.</text>
</comment>
<sequence>MGSKTNPFGYRLGITKNWHSRWFANKKDYGKLVIEDKKIRDYLKKKLDQAGLKSIDLERTENELHVFLKVSKPGLVIGKAGAGVEELEKALKTLTGAKIKITAEEVKTPEVEAQLVADYIGRQLKRRIPYRRVVNFAINSAIDKGAKGIKIRLSGVLSGGMSIARSDEFKRGAVPLQTLRANIDYAQLHNHMIFGTIGIKVWIYKGESTEF</sequence>